<dbReference type="Proteomes" id="UP001297580">
    <property type="component" value="Chromosome"/>
</dbReference>
<dbReference type="RefSeq" id="WP_236934369.1">
    <property type="nucleotide sequence ID" value="NZ_CP133461.1"/>
</dbReference>
<reference evidence="1 2" key="1">
    <citation type="submission" date="2023-08" db="EMBL/GenBank/DDBJ databases">
        <title>Complete genome sequence of Geobacillus thermodenitrificans K1041, a genetically tractable strain representative of the genus Geobacillus.</title>
        <authorList>
            <person name="Kani S."/>
            <person name="Suzuki H."/>
        </authorList>
    </citation>
    <scope>NUCLEOTIDE SEQUENCE [LARGE SCALE GENOMIC DNA]</scope>
    <source>
        <strain evidence="1 2">K1041</strain>
    </source>
</reference>
<gene>
    <name evidence="1" type="ORF">HSX42_01745</name>
</gene>
<name>A0ABY9QGM7_GEOTD</name>
<keyword evidence="2" id="KW-1185">Reference proteome</keyword>
<accession>A0ABY9QGM7</accession>
<organism evidence="1 2">
    <name type="scientific">Geobacillus thermodenitrificans</name>
    <dbReference type="NCBI Taxonomy" id="33940"/>
    <lineage>
        <taxon>Bacteria</taxon>
        <taxon>Bacillati</taxon>
        <taxon>Bacillota</taxon>
        <taxon>Bacilli</taxon>
        <taxon>Bacillales</taxon>
        <taxon>Anoxybacillaceae</taxon>
        <taxon>Geobacillus</taxon>
    </lineage>
</organism>
<proteinExistence type="predicted"/>
<sequence>MIEAIAQIGKIMLEKQGEGLAVDQLIENTGYPSCVFIVLRVDGEGNTVWEGCEIEECGSDYKKYHEC</sequence>
<evidence type="ECO:0000313" key="2">
    <source>
        <dbReference type="Proteomes" id="UP001297580"/>
    </source>
</evidence>
<dbReference type="EMBL" id="CP133461">
    <property type="protein sequence ID" value="WMV76574.1"/>
    <property type="molecule type" value="Genomic_DNA"/>
</dbReference>
<protein>
    <submittedName>
        <fullName evidence="1">TM1802 family CRISPR-associated protein</fullName>
    </submittedName>
</protein>
<evidence type="ECO:0000313" key="1">
    <source>
        <dbReference type="EMBL" id="WMV76574.1"/>
    </source>
</evidence>